<proteinExistence type="predicted"/>
<sequence>MTAFETEPETRSKNLRTGNVRSSAIVLKKGNVMNPCGRVLQIHPCGCQSATVNSCMGGKSSNTSNGQTVSCLQNTVITGRDFVTLHCLNRWCYYVGRPFICSIPPNYYEKKTSVLGLRHKADTGAAKTVDRMMNFMSAMGDYYNVKFPEEEELPHTPPFYPNGLTDNIVDDHLPGSLFSPPSVLPPSRLPDPPPGRSLGRPSGSPSGPPPGSSFGRPIAPLPIRSRVPVRSSGPPPGLPPVSSNNSPIIDSFILGGGSNGHTNGHSNGNPSSDSNDNSSDGPNDNNNGGANDNNNNGSADTDNGGSNDNSGGGSGGGSNSNSGGGSGGGSNNSSRGGSNRNVDPTRQAASP</sequence>
<dbReference type="AlphaFoldDB" id="A0AA40BJT6"/>
<organism evidence="2 3">
    <name type="scientific">Apiosordaria backusii</name>
    <dbReference type="NCBI Taxonomy" id="314023"/>
    <lineage>
        <taxon>Eukaryota</taxon>
        <taxon>Fungi</taxon>
        <taxon>Dikarya</taxon>
        <taxon>Ascomycota</taxon>
        <taxon>Pezizomycotina</taxon>
        <taxon>Sordariomycetes</taxon>
        <taxon>Sordariomycetidae</taxon>
        <taxon>Sordariales</taxon>
        <taxon>Lasiosphaeriaceae</taxon>
        <taxon>Apiosordaria</taxon>
    </lineage>
</organism>
<evidence type="ECO:0000313" key="3">
    <source>
        <dbReference type="Proteomes" id="UP001172159"/>
    </source>
</evidence>
<feature type="compositionally biased region" description="Low complexity" evidence="1">
    <location>
        <begin position="196"/>
        <end position="205"/>
    </location>
</feature>
<evidence type="ECO:0000313" key="2">
    <source>
        <dbReference type="EMBL" id="KAK0735491.1"/>
    </source>
</evidence>
<feature type="compositionally biased region" description="Pro residues" evidence="1">
    <location>
        <begin position="182"/>
        <end position="195"/>
    </location>
</feature>
<protein>
    <submittedName>
        <fullName evidence="2">Uncharacterized protein</fullName>
    </submittedName>
</protein>
<dbReference type="EMBL" id="JAUKTV010000007">
    <property type="protein sequence ID" value="KAK0735491.1"/>
    <property type="molecule type" value="Genomic_DNA"/>
</dbReference>
<feature type="compositionally biased region" description="Low complexity" evidence="1">
    <location>
        <begin position="260"/>
        <end position="309"/>
    </location>
</feature>
<feature type="compositionally biased region" description="Low complexity" evidence="1">
    <location>
        <begin position="212"/>
        <end position="232"/>
    </location>
</feature>
<feature type="region of interest" description="Disordered" evidence="1">
    <location>
        <begin position="154"/>
        <end position="351"/>
    </location>
</feature>
<keyword evidence="3" id="KW-1185">Reference proteome</keyword>
<comment type="caution">
    <text evidence="2">The sequence shown here is derived from an EMBL/GenBank/DDBJ whole genome shotgun (WGS) entry which is preliminary data.</text>
</comment>
<feature type="compositionally biased region" description="Polar residues" evidence="1">
    <location>
        <begin position="342"/>
        <end position="351"/>
    </location>
</feature>
<dbReference type="Proteomes" id="UP001172159">
    <property type="component" value="Unassembled WGS sequence"/>
</dbReference>
<name>A0AA40BJT6_9PEZI</name>
<accession>A0AA40BJT6</accession>
<feature type="compositionally biased region" description="Gly residues" evidence="1">
    <location>
        <begin position="310"/>
        <end position="330"/>
    </location>
</feature>
<gene>
    <name evidence="2" type="ORF">B0T21DRAFT_348975</name>
</gene>
<feature type="compositionally biased region" description="Low complexity" evidence="1">
    <location>
        <begin position="331"/>
        <end position="341"/>
    </location>
</feature>
<evidence type="ECO:0000256" key="1">
    <source>
        <dbReference type="SAM" id="MobiDB-lite"/>
    </source>
</evidence>
<reference evidence="2" key="1">
    <citation type="submission" date="2023-06" db="EMBL/GenBank/DDBJ databases">
        <title>Genome-scale phylogeny and comparative genomics of the fungal order Sordariales.</title>
        <authorList>
            <consortium name="Lawrence Berkeley National Laboratory"/>
            <person name="Hensen N."/>
            <person name="Bonometti L."/>
            <person name="Westerberg I."/>
            <person name="Brannstrom I.O."/>
            <person name="Guillou S."/>
            <person name="Cros-Aarteil S."/>
            <person name="Calhoun S."/>
            <person name="Haridas S."/>
            <person name="Kuo A."/>
            <person name="Mondo S."/>
            <person name="Pangilinan J."/>
            <person name="Riley R."/>
            <person name="Labutti K."/>
            <person name="Andreopoulos B."/>
            <person name="Lipzen A."/>
            <person name="Chen C."/>
            <person name="Yanf M."/>
            <person name="Daum C."/>
            <person name="Ng V."/>
            <person name="Clum A."/>
            <person name="Steindorff A."/>
            <person name="Ohm R."/>
            <person name="Martin F."/>
            <person name="Silar P."/>
            <person name="Natvig D."/>
            <person name="Lalanne C."/>
            <person name="Gautier V."/>
            <person name="Ament-Velasquez S.L."/>
            <person name="Kruys A."/>
            <person name="Hutchinson M.I."/>
            <person name="Powell A.J."/>
            <person name="Barry K."/>
            <person name="Miller A.N."/>
            <person name="Grigoriev I.V."/>
            <person name="Debuchy R."/>
            <person name="Gladieux P."/>
            <person name="Thoren M.H."/>
            <person name="Johannesson H."/>
        </authorList>
    </citation>
    <scope>NUCLEOTIDE SEQUENCE</scope>
    <source>
        <strain evidence="2">CBS 540.89</strain>
    </source>
</reference>